<dbReference type="PANTHER" id="PTHR14969:SF13">
    <property type="entry name" value="AT30094P"/>
    <property type="match status" value="1"/>
</dbReference>
<organism evidence="3 4">
    <name type="scientific">Pustulibacterium marinum</name>
    <dbReference type="NCBI Taxonomy" id="1224947"/>
    <lineage>
        <taxon>Bacteria</taxon>
        <taxon>Pseudomonadati</taxon>
        <taxon>Bacteroidota</taxon>
        <taxon>Flavobacteriia</taxon>
        <taxon>Flavobacteriales</taxon>
        <taxon>Flavobacteriaceae</taxon>
        <taxon>Pustulibacterium</taxon>
    </lineage>
</organism>
<evidence type="ECO:0000259" key="2">
    <source>
        <dbReference type="SMART" id="SM00014"/>
    </source>
</evidence>
<keyword evidence="1" id="KW-0732">Signal</keyword>
<dbReference type="SUPFAM" id="SSF48317">
    <property type="entry name" value="Acid phosphatase/Vanadium-dependent haloperoxidase"/>
    <property type="match status" value="1"/>
</dbReference>
<reference evidence="3 4" key="1">
    <citation type="submission" date="2016-10" db="EMBL/GenBank/DDBJ databases">
        <authorList>
            <person name="de Groot N.N."/>
        </authorList>
    </citation>
    <scope>NUCLEOTIDE SEQUENCE [LARGE SCALE GENOMIC DNA]</scope>
    <source>
        <strain evidence="3 4">CGMCC 1.12333</strain>
    </source>
</reference>
<dbReference type="Gene3D" id="1.20.144.10">
    <property type="entry name" value="Phosphatidic acid phosphatase type 2/haloperoxidase"/>
    <property type="match status" value="1"/>
</dbReference>
<evidence type="ECO:0000313" key="4">
    <source>
        <dbReference type="Proteomes" id="UP000199138"/>
    </source>
</evidence>
<accession>A0A1I7HTX3</accession>
<feature type="chain" id="PRO_5011751564" evidence="1">
    <location>
        <begin position="22"/>
        <end position="264"/>
    </location>
</feature>
<dbReference type="Proteomes" id="UP000199138">
    <property type="component" value="Unassembled WGS sequence"/>
</dbReference>
<feature type="domain" description="Phosphatidic acid phosphatase type 2/haloperoxidase" evidence="2">
    <location>
        <begin position="116"/>
        <end position="216"/>
    </location>
</feature>
<sequence length="264" mass="29414">MRCRVISLLVITSVLVSPGFAQTKSRDSLYTYHESMLDFSMESLVIPVTLIGYGAAGLENDHLKSLNLEIREEMEEHHGGEKIGIDDFSQYVPALSVYGLNLIGVEGAHSFKDRTIVLATSYLIMSSTVLSLKKITHVQRPDGSTYNSFPSGHTATAFLGAEFLYQEYKNESLWYGITGYAIAAGTGYLRVYNKRHWLTDVSAGAGIGILSVKLAYWLYPKIDQLLTGYKPIDGYTETRPRTMQAMVLPFYNREQLGLAAVINF</sequence>
<gene>
    <name evidence="3" type="ORF">SAMN05216480_11117</name>
</gene>
<evidence type="ECO:0000313" key="3">
    <source>
        <dbReference type="EMBL" id="SFU64175.1"/>
    </source>
</evidence>
<dbReference type="AlphaFoldDB" id="A0A1I7HTX3"/>
<dbReference type="Pfam" id="PF01569">
    <property type="entry name" value="PAP2"/>
    <property type="match status" value="1"/>
</dbReference>
<dbReference type="OrthoDB" id="9773582at2"/>
<dbReference type="InterPro" id="IPR000326">
    <property type="entry name" value="PAP2/HPO"/>
</dbReference>
<dbReference type="CDD" id="cd03394">
    <property type="entry name" value="PAP2_like_5"/>
    <property type="match status" value="1"/>
</dbReference>
<dbReference type="EMBL" id="FPBK01000011">
    <property type="protein sequence ID" value="SFU64175.1"/>
    <property type="molecule type" value="Genomic_DNA"/>
</dbReference>
<protein>
    <submittedName>
        <fullName evidence="3">PAP2 superfamily protein</fullName>
    </submittedName>
</protein>
<feature type="signal peptide" evidence="1">
    <location>
        <begin position="1"/>
        <end position="21"/>
    </location>
</feature>
<keyword evidence="4" id="KW-1185">Reference proteome</keyword>
<dbReference type="STRING" id="1224947.SAMN05216480_11117"/>
<dbReference type="RefSeq" id="WP_093025685.1">
    <property type="nucleotide sequence ID" value="NZ_FPBK01000011.1"/>
</dbReference>
<dbReference type="InterPro" id="IPR036938">
    <property type="entry name" value="PAP2/HPO_sf"/>
</dbReference>
<name>A0A1I7HTX3_9FLAO</name>
<dbReference type="SMART" id="SM00014">
    <property type="entry name" value="acidPPc"/>
    <property type="match status" value="1"/>
</dbReference>
<proteinExistence type="predicted"/>
<evidence type="ECO:0000256" key="1">
    <source>
        <dbReference type="SAM" id="SignalP"/>
    </source>
</evidence>
<dbReference type="PANTHER" id="PTHR14969">
    <property type="entry name" value="SPHINGOSINE-1-PHOSPHATE PHOSPHOHYDROLASE"/>
    <property type="match status" value="1"/>
</dbReference>